<dbReference type="SUPFAM" id="SSF88713">
    <property type="entry name" value="Glycoside hydrolase/deacetylase"/>
    <property type="match status" value="1"/>
</dbReference>
<evidence type="ECO:0008006" key="3">
    <source>
        <dbReference type="Google" id="ProtNLM"/>
    </source>
</evidence>
<reference evidence="1" key="1">
    <citation type="submission" date="2019-02" db="EMBL/GenBank/DDBJ databases">
        <authorList>
            <person name="Li S.-H."/>
        </authorList>
    </citation>
    <scope>NUCLEOTIDE SEQUENCE</scope>
    <source>
        <strain evidence="1">IMCC14734</strain>
    </source>
</reference>
<keyword evidence="2" id="KW-1185">Reference proteome</keyword>
<gene>
    <name evidence="1" type="ORF">EYC98_05785</name>
</gene>
<dbReference type="EMBL" id="SHNN01000001">
    <property type="protein sequence ID" value="MCX2980381.1"/>
    <property type="molecule type" value="Genomic_DNA"/>
</dbReference>
<dbReference type="RefSeq" id="WP_279244357.1">
    <property type="nucleotide sequence ID" value="NZ_SHNN01000001.1"/>
</dbReference>
<evidence type="ECO:0000313" key="2">
    <source>
        <dbReference type="Proteomes" id="UP001143362"/>
    </source>
</evidence>
<proteinExistence type="predicted"/>
<comment type="caution">
    <text evidence="1">The sequence shown here is derived from an EMBL/GenBank/DDBJ whole genome shotgun (WGS) entry which is preliminary data.</text>
</comment>
<organism evidence="1 2">
    <name type="scientific">Candidatus Litorirhabdus singularis</name>
    <dbReference type="NCBI Taxonomy" id="2518993"/>
    <lineage>
        <taxon>Bacteria</taxon>
        <taxon>Pseudomonadati</taxon>
        <taxon>Pseudomonadota</taxon>
        <taxon>Gammaproteobacteria</taxon>
        <taxon>Cellvibrionales</taxon>
        <taxon>Halieaceae</taxon>
        <taxon>Candidatus Litorirhabdus</taxon>
    </lineage>
</organism>
<evidence type="ECO:0000313" key="1">
    <source>
        <dbReference type="EMBL" id="MCX2980381.1"/>
    </source>
</evidence>
<dbReference type="Gene3D" id="3.20.20.370">
    <property type="entry name" value="Glycoside hydrolase/deacetylase"/>
    <property type="match status" value="1"/>
</dbReference>
<accession>A0ABT3TDK2</accession>
<dbReference type="InterPro" id="IPR011330">
    <property type="entry name" value="Glyco_hydro/deAcase_b/a-brl"/>
</dbReference>
<dbReference type="Proteomes" id="UP001143362">
    <property type="component" value="Unassembled WGS sequence"/>
</dbReference>
<sequence length="331" mass="36943">MSGRFIISLDFELMWGMRDSQRSGDYRPNIVGAHQAIPCLLQLFERYKIAATWATVGLLLAQNKTEMQAAIASASEATEGQDPHHHALVSYVARQVGDDARNDPLHFGGDLVQQIISVERQELASHTLSHYCCLEPGASAAGFVGDMTAAITLFAQRNLNARSLVFARNQLAEEHLAALPALGIYNFRGNPSHPLYRERPSGTLNRGIRALRLADSLLPLTGPADANDEPAATPLNLPGSRFLRPWSPSWAAIYPLHLRRIRREMTAAARQNSDYHLWWHPHNFGLHRQRQLHNLEQLLQHQRSLSEHYGWHSANMQECGEAVQQPAVSPG</sequence>
<name>A0ABT3TDK2_9GAMM</name>
<protein>
    <recommendedName>
        <fullName evidence="3">Polysaccharide deacetylase</fullName>
    </recommendedName>
</protein>